<organism evidence="1 2">
    <name type="scientific">Blautia parvula</name>
    <dbReference type="NCBI Taxonomy" id="2877527"/>
    <lineage>
        <taxon>Bacteria</taxon>
        <taxon>Bacillati</taxon>
        <taxon>Bacillota</taxon>
        <taxon>Clostridia</taxon>
        <taxon>Lachnospirales</taxon>
        <taxon>Lachnospiraceae</taxon>
        <taxon>Blautia</taxon>
    </lineage>
</organism>
<protein>
    <submittedName>
        <fullName evidence="1">Uncharacterized protein</fullName>
    </submittedName>
</protein>
<evidence type="ECO:0000313" key="1">
    <source>
        <dbReference type="EMBL" id="GAA6497856.1"/>
    </source>
</evidence>
<evidence type="ECO:0000313" key="2">
    <source>
        <dbReference type="Proteomes" id="UP001600941"/>
    </source>
</evidence>
<name>A0ABQ0BMT9_9FIRM</name>
<proteinExistence type="predicted"/>
<accession>A0ABQ0BMT9</accession>
<dbReference type="EMBL" id="BAABZQ010000001">
    <property type="protein sequence ID" value="GAA6497856.1"/>
    <property type="molecule type" value="Genomic_DNA"/>
</dbReference>
<reference evidence="1 2" key="1">
    <citation type="submission" date="2024-04" db="EMBL/GenBank/DDBJ databases">
        <title>Defined microbial consortia suppress multidrug-resistant proinflammatory Enterobacteriaceae via ecological control.</title>
        <authorList>
            <person name="Furuichi M."/>
            <person name="Kawaguchi T."/>
            <person name="Pust M."/>
            <person name="Yasuma K."/>
            <person name="Plichta D."/>
            <person name="Hasegawa N."/>
            <person name="Ohya T."/>
            <person name="Bhattarai S."/>
            <person name="Sasajima S."/>
            <person name="Aoto Y."/>
            <person name="Tuganbaev T."/>
            <person name="Yaginuma M."/>
            <person name="Ueda M."/>
            <person name="Okahashi N."/>
            <person name="Amafuji K."/>
            <person name="Kiridooshi Y."/>
            <person name="Sugita K."/>
            <person name="Strazar M."/>
            <person name="Skelly A."/>
            <person name="Suda W."/>
            <person name="Hattori M."/>
            <person name="Nakamoto N."/>
            <person name="Caballero S."/>
            <person name="Norman J."/>
            <person name="Olle B."/>
            <person name="Tanoue T."/>
            <person name="Arita M."/>
            <person name="Bucci V."/>
            <person name="Atarashi K."/>
            <person name="Xavier R."/>
            <person name="Honda K."/>
        </authorList>
    </citation>
    <scope>NUCLEOTIDE SEQUENCE [LARGE SCALE GENOMIC DNA]</scope>
    <source>
        <strain evidence="2">k34-0107-D12</strain>
    </source>
</reference>
<gene>
    <name evidence="1" type="ORF">K340107D12_06720</name>
</gene>
<sequence>MKMKKICRGSMNMDITMRQKVMKRADMIIQRKVTERAVTIMPETVIMYTNIIMTKHVNALHVRRKKKN</sequence>
<dbReference type="Proteomes" id="UP001600941">
    <property type="component" value="Unassembled WGS sequence"/>
</dbReference>
<keyword evidence="2" id="KW-1185">Reference proteome</keyword>
<comment type="caution">
    <text evidence="1">The sequence shown here is derived from an EMBL/GenBank/DDBJ whole genome shotgun (WGS) entry which is preliminary data.</text>
</comment>